<protein>
    <recommendedName>
        <fullName evidence="4">Transmembrane protein UsgS</fullName>
    </recommendedName>
</protein>
<dbReference type="OrthoDB" id="10041630at2759"/>
<dbReference type="PANTHER" id="PTHR38421">
    <property type="entry name" value="TRANSMEMBRANE PROTEIN USGS"/>
    <property type="match status" value="1"/>
</dbReference>
<dbReference type="AlphaFoldDB" id="A0A5Q4C4N5"/>
<gene>
    <name evidence="2" type="ORF">CSHISOI_01634</name>
</gene>
<feature type="transmembrane region" description="Helical" evidence="1">
    <location>
        <begin position="266"/>
        <end position="286"/>
    </location>
</feature>
<organism evidence="2 3">
    <name type="scientific">Colletotrichum shisoi</name>
    <dbReference type="NCBI Taxonomy" id="2078593"/>
    <lineage>
        <taxon>Eukaryota</taxon>
        <taxon>Fungi</taxon>
        <taxon>Dikarya</taxon>
        <taxon>Ascomycota</taxon>
        <taxon>Pezizomycotina</taxon>
        <taxon>Sordariomycetes</taxon>
        <taxon>Hypocreomycetidae</taxon>
        <taxon>Glomerellales</taxon>
        <taxon>Glomerellaceae</taxon>
        <taxon>Colletotrichum</taxon>
        <taxon>Colletotrichum destructivum species complex</taxon>
    </lineage>
</organism>
<keyword evidence="1" id="KW-1133">Transmembrane helix</keyword>
<feature type="transmembrane region" description="Helical" evidence="1">
    <location>
        <begin position="142"/>
        <end position="158"/>
    </location>
</feature>
<feature type="transmembrane region" description="Helical" evidence="1">
    <location>
        <begin position="227"/>
        <end position="246"/>
    </location>
</feature>
<dbReference type="PANTHER" id="PTHR38421:SF1">
    <property type="entry name" value="TRANSMEMBRANE PROTEIN"/>
    <property type="match status" value="1"/>
</dbReference>
<keyword evidence="1" id="KW-0472">Membrane</keyword>
<comment type="caution">
    <text evidence="2">The sequence shown here is derived from an EMBL/GenBank/DDBJ whole genome shotgun (WGS) entry which is preliminary data.</text>
</comment>
<sequence>METAEKREPLGKPDKQLDKQLDEQLDKLPFDKERLRQEFDLSHFDLNQILRGIQLTLVGGQQVLMPAAAKAHRALQNPALFTSDHYRQAGIAVLSGLAIRLVISIPIIGVRVLLWTLSLFVSLDHVTWDDQIVGGLNFIEEYVLQVPFFLMALMRYITPTLDNMFMDSLNWVDKTYVHKHKNEDPDKLRDMYYPNLRTYKVSDGSTHTTSTAEAISMFLYRFARKGAISLAVFALSYLPFVGRFVLPAASFYTFNKAVGLGPASLIFGTGIFLPKRYIVIFLQSYFASRSLMRELLEPYFSRVHFTKEQKKNWFRNREGILFGFAIGFYTLIKIPLVGVLIYGIAEASTAYLITKITDPPPPATERVAFAESQQEWTNKHEFLNLSLSEMDAIHLKARPLNSTGDAQKH</sequence>
<dbReference type="EMBL" id="PUHP01000072">
    <property type="protein sequence ID" value="TQN73799.1"/>
    <property type="molecule type" value="Genomic_DNA"/>
</dbReference>
<evidence type="ECO:0000313" key="3">
    <source>
        <dbReference type="Proteomes" id="UP000326340"/>
    </source>
</evidence>
<evidence type="ECO:0008006" key="4">
    <source>
        <dbReference type="Google" id="ProtNLM"/>
    </source>
</evidence>
<feature type="transmembrane region" description="Helical" evidence="1">
    <location>
        <begin position="97"/>
        <end position="122"/>
    </location>
</feature>
<accession>A0A5Q4C4N5</accession>
<feature type="transmembrane region" description="Helical" evidence="1">
    <location>
        <begin position="320"/>
        <end position="345"/>
    </location>
</feature>
<feature type="non-terminal residue" evidence="2">
    <location>
        <position position="409"/>
    </location>
</feature>
<name>A0A5Q4C4N5_9PEZI</name>
<keyword evidence="1" id="KW-0812">Transmembrane</keyword>
<evidence type="ECO:0000313" key="2">
    <source>
        <dbReference type="EMBL" id="TQN73799.1"/>
    </source>
</evidence>
<evidence type="ECO:0000256" key="1">
    <source>
        <dbReference type="SAM" id="Phobius"/>
    </source>
</evidence>
<reference evidence="2 3" key="1">
    <citation type="journal article" date="2019" name="Sci. Rep.">
        <title>Colletotrichum shisoi sp. nov., an anthracnose pathogen of Perilla frutescens in Japan: molecular phylogenetic, morphological and genomic evidence.</title>
        <authorList>
            <person name="Gan P."/>
            <person name="Tsushima A."/>
            <person name="Hiroyama R."/>
            <person name="Narusaka M."/>
            <person name="Takano Y."/>
            <person name="Narusaka Y."/>
            <person name="Kawaradani M."/>
            <person name="Damm U."/>
            <person name="Shirasu K."/>
        </authorList>
    </citation>
    <scope>NUCLEOTIDE SEQUENCE [LARGE SCALE GENOMIC DNA]</scope>
    <source>
        <strain evidence="2 3">PG-2018a</strain>
    </source>
</reference>
<dbReference type="Proteomes" id="UP000326340">
    <property type="component" value="Unassembled WGS sequence"/>
</dbReference>
<proteinExistence type="predicted"/>
<keyword evidence="3" id="KW-1185">Reference proteome</keyword>